<dbReference type="InterPro" id="IPR046342">
    <property type="entry name" value="CBS_dom_sf"/>
</dbReference>
<feature type="domain" description="CNNM transmembrane" evidence="12">
    <location>
        <begin position="1"/>
        <end position="195"/>
    </location>
</feature>
<comment type="caution">
    <text evidence="13">The sequence shown here is derived from an EMBL/GenBank/DDBJ whole genome shotgun (WGS) entry which is preliminary data.</text>
</comment>
<accession>A0A6L9L9T2</accession>
<dbReference type="Pfam" id="PF03471">
    <property type="entry name" value="CorC_HlyC"/>
    <property type="match status" value="1"/>
</dbReference>
<dbReference type="EMBL" id="JAAFZH010000010">
    <property type="protein sequence ID" value="NDU97306.1"/>
    <property type="molecule type" value="Genomic_DNA"/>
</dbReference>
<dbReference type="CDD" id="cd04590">
    <property type="entry name" value="CBS_pair_CorC_HlyC_assoc"/>
    <property type="match status" value="1"/>
</dbReference>
<dbReference type="Gene3D" id="3.30.465.10">
    <property type="match status" value="1"/>
</dbReference>
<dbReference type="SMART" id="SM00116">
    <property type="entry name" value="CBS"/>
    <property type="match status" value="1"/>
</dbReference>
<dbReference type="InterPro" id="IPR002550">
    <property type="entry name" value="CNNM"/>
</dbReference>
<evidence type="ECO:0000256" key="5">
    <source>
        <dbReference type="ARBA" id="ARBA00022989"/>
    </source>
</evidence>
<dbReference type="InterPro" id="IPR044751">
    <property type="entry name" value="Ion_transp-like_CBS"/>
</dbReference>
<evidence type="ECO:0000256" key="8">
    <source>
        <dbReference type="PROSITE-ProRule" id="PRU00703"/>
    </source>
</evidence>
<keyword evidence="2" id="KW-1003">Cell membrane</keyword>
<dbReference type="SUPFAM" id="SSF56176">
    <property type="entry name" value="FAD-binding/transporter-associated domain-like"/>
    <property type="match status" value="1"/>
</dbReference>
<evidence type="ECO:0000259" key="12">
    <source>
        <dbReference type="PROSITE" id="PS51846"/>
    </source>
</evidence>
<reference evidence="13 14" key="1">
    <citation type="submission" date="2020-02" db="EMBL/GenBank/DDBJ databases">
        <title>Draft genome sequence of two Spirosoma agri KCTC 52727 and Spirosoma terrae KCTC 52035.</title>
        <authorList>
            <person name="Rojas J."/>
            <person name="Ambika Manirajan B."/>
            <person name="Suarez C."/>
            <person name="Ratering S."/>
            <person name="Schnell S."/>
        </authorList>
    </citation>
    <scope>NUCLEOTIDE SEQUENCE [LARGE SCALE GENOMIC DNA]</scope>
    <source>
        <strain evidence="13 14">KCTC 52035</strain>
    </source>
</reference>
<comment type="subcellular location">
    <subcellularLocation>
        <location evidence="1">Cell membrane</location>
        <topology evidence="1">Multi-pass membrane protein</topology>
    </subcellularLocation>
</comment>
<evidence type="ECO:0000256" key="3">
    <source>
        <dbReference type="ARBA" id="ARBA00022692"/>
    </source>
</evidence>
<evidence type="ECO:0000256" key="9">
    <source>
        <dbReference type="PROSITE-ProRule" id="PRU01193"/>
    </source>
</evidence>
<name>A0A6L9L9T2_9BACT</name>
<dbReference type="Gene3D" id="3.10.580.10">
    <property type="entry name" value="CBS-domain"/>
    <property type="match status" value="1"/>
</dbReference>
<dbReference type="Pfam" id="PF01595">
    <property type="entry name" value="CNNM"/>
    <property type="match status" value="1"/>
</dbReference>
<dbReference type="GO" id="GO:0005886">
    <property type="term" value="C:plasma membrane"/>
    <property type="evidence" value="ECO:0007669"/>
    <property type="project" value="UniProtKB-SubCell"/>
</dbReference>
<evidence type="ECO:0000256" key="2">
    <source>
        <dbReference type="ARBA" id="ARBA00022475"/>
    </source>
</evidence>
<dbReference type="InterPro" id="IPR000644">
    <property type="entry name" value="CBS_dom"/>
</dbReference>
<evidence type="ECO:0000313" key="13">
    <source>
        <dbReference type="EMBL" id="NDU97306.1"/>
    </source>
</evidence>
<evidence type="ECO:0000256" key="10">
    <source>
        <dbReference type="SAM" id="Phobius"/>
    </source>
</evidence>
<dbReference type="AlphaFoldDB" id="A0A6L9L9T2"/>
<dbReference type="PANTHER" id="PTHR43099:SF5">
    <property type="entry name" value="HLYC_CORC FAMILY TRANSPORTER"/>
    <property type="match status" value="1"/>
</dbReference>
<dbReference type="InterPro" id="IPR036318">
    <property type="entry name" value="FAD-bd_PCMH-like_sf"/>
</dbReference>
<evidence type="ECO:0000256" key="1">
    <source>
        <dbReference type="ARBA" id="ARBA00004651"/>
    </source>
</evidence>
<dbReference type="SUPFAM" id="SSF54631">
    <property type="entry name" value="CBS-domain pair"/>
    <property type="match status" value="1"/>
</dbReference>
<dbReference type="Pfam" id="PF00571">
    <property type="entry name" value="CBS"/>
    <property type="match status" value="1"/>
</dbReference>
<dbReference type="InterPro" id="IPR051676">
    <property type="entry name" value="UPF0053_domain"/>
</dbReference>
<dbReference type="InterPro" id="IPR016169">
    <property type="entry name" value="FAD-bd_PCMH_sub2"/>
</dbReference>
<keyword evidence="4" id="KW-0677">Repeat</keyword>
<keyword evidence="6 8" id="KW-0129">CBS domain</keyword>
<feature type="domain" description="CBS" evidence="11">
    <location>
        <begin position="278"/>
        <end position="336"/>
    </location>
</feature>
<organism evidence="13 14">
    <name type="scientific">Spirosoma terrae</name>
    <dbReference type="NCBI Taxonomy" id="1968276"/>
    <lineage>
        <taxon>Bacteria</taxon>
        <taxon>Pseudomonadati</taxon>
        <taxon>Bacteroidota</taxon>
        <taxon>Cytophagia</taxon>
        <taxon>Cytophagales</taxon>
        <taxon>Cytophagaceae</taxon>
        <taxon>Spirosoma</taxon>
    </lineage>
</organism>
<evidence type="ECO:0000259" key="11">
    <source>
        <dbReference type="PROSITE" id="PS51371"/>
    </source>
</evidence>
<dbReference type="PROSITE" id="PS51846">
    <property type="entry name" value="CNNM"/>
    <property type="match status" value="1"/>
</dbReference>
<keyword evidence="5 9" id="KW-1133">Transmembrane helix</keyword>
<feature type="transmembrane region" description="Helical" evidence="10">
    <location>
        <begin position="55"/>
        <end position="74"/>
    </location>
</feature>
<dbReference type="PANTHER" id="PTHR43099">
    <property type="entry name" value="UPF0053 PROTEIN YRKA"/>
    <property type="match status" value="1"/>
</dbReference>
<sequence>MELLIILLLTLLNGIFSMSEIALVSARKSRLEVAANNGDKSARAALELARSPNRFLSTVQIGITLIGILLGIFSGQNLTDNVQSILNQIPLLQPYSHSIAVVAMLFVITYLSLVLGELVPKQIGLRYPETIAKLVVTPMSWLSRLTSPFIWLLTVSSDALIKLLGISSAQEQVTEDEIKSVVREGASGGAIDAIEEDIVQNVFSLGDRRIASLMTHRADIDWLNALSSEEEIRAEITTSHHSVYPLCHGSLDTVLGLLHVKDYWSAKQTNPNADLRALTRRGLTVHENTRAYPVLEKFKESRIHMAVVVDEYGNVVGVVTINDILDALIGEFSQEEDDKELVKQPDGTYLADAQWPFDEFVRQFNITPSDRGSYANFNSIGGFALQILEDIPVAGQAFEWHGFQFKIISMDRNRIDKILIRPLGR</sequence>
<protein>
    <submittedName>
        <fullName evidence="13">HlyC/CorC family transporter</fullName>
    </submittedName>
</protein>
<dbReference type="Proteomes" id="UP000474175">
    <property type="component" value="Unassembled WGS sequence"/>
</dbReference>
<evidence type="ECO:0000256" key="4">
    <source>
        <dbReference type="ARBA" id="ARBA00022737"/>
    </source>
</evidence>
<evidence type="ECO:0000256" key="7">
    <source>
        <dbReference type="ARBA" id="ARBA00023136"/>
    </source>
</evidence>
<dbReference type="InterPro" id="IPR005170">
    <property type="entry name" value="Transptr-assoc_dom"/>
</dbReference>
<dbReference type="RefSeq" id="WP_163952617.1">
    <property type="nucleotide sequence ID" value="NZ_JAAFZH010000010.1"/>
</dbReference>
<keyword evidence="3 9" id="KW-0812">Transmembrane</keyword>
<keyword evidence="14" id="KW-1185">Reference proteome</keyword>
<dbReference type="PROSITE" id="PS51371">
    <property type="entry name" value="CBS"/>
    <property type="match status" value="1"/>
</dbReference>
<dbReference type="GO" id="GO:0050660">
    <property type="term" value="F:flavin adenine dinucleotide binding"/>
    <property type="evidence" value="ECO:0007669"/>
    <property type="project" value="InterPro"/>
</dbReference>
<feature type="transmembrane region" description="Helical" evidence="10">
    <location>
        <begin position="95"/>
        <end position="116"/>
    </location>
</feature>
<evidence type="ECO:0000313" key="14">
    <source>
        <dbReference type="Proteomes" id="UP000474175"/>
    </source>
</evidence>
<keyword evidence="7 9" id="KW-0472">Membrane</keyword>
<proteinExistence type="predicted"/>
<gene>
    <name evidence="13" type="ORF">GK108_20655</name>
</gene>
<evidence type="ECO:0000256" key="6">
    <source>
        <dbReference type="ARBA" id="ARBA00023122"/>
    </source>
</evidence>
<dbReference type="SMART" id="SM01091">
    <property type="entry name" value="CorC_HlyC"/>
    <property type="match status" value="1"/>
</dbReference>